<gene>
    <name evidence="2" type="ORF">UFOVP450_178</name>
</gene>
<protein>
    <submittedName>
        <fullName evidence="2">Uncharacterized protein</fullName>
    </submittedName>
</protein>
<organism evidence="2">
    <name type="scientific">uncultured Caudovirales phage</name>
    <dbReference type="NCBI Taxonomy" id="2100421"/>
    <lineage>
        <taxon>Viruses</taxon>
        <taxon>Duplodnaviria</taxon>
        <taxon>Heunggongvirae</taxon>
        <taxon>Uroviricota</taxon>
        <taxon>Caudoviricetes</taxon>
        <taxon>Peduoviridae</taxon>
        <taxon>Maltschvirus</taxon>
        <taxon>Maltschvirus maltsch</taxon>
    </lineage>
</organism>
<feature type="region of interest" description="Disordered" evidence="1">
    <location>
        <begin position="22"/>
        <end position="61"/>
    </location>
</feature>
<proteinExistence type="predicted"/>
<dbReference type="EMBL" id="LR796421">
    <property type="protein sequence ID" value="CAB4143601.1"/>
    <property type="molecule type" value="Genomic_DNA"/>
</dbReference>
<reference evidence="2" key="1">
    <citation type="submission" date="2020-04" db="EMBL/GenBank/DDBJ databases">
        <authorList>
            <person name="Chiriac C."/>
            <person name="Salcher M."/>
            <person name="Ghai R."/>
            <person name="Kavagutti S V."/>
        </authorList>
    </citation>
    <scope>NUCLEOTIDE SEQUENCE</scope>
</reference>
<accession>A0A6J5MBQ4</accession>
<evidence type="ECO:0000256" key="1">
    <source>
        <dbReference type="SAM" id="MobiDB-lite"/>
    </source>
</evidence>
<name>A0A6J5MBQ4_9CAUD</name>
<evidence type="ECO:0000313" key="2">
    <source>
        <dbReference type="EMBL" id="CAB4143601.1"/>
    </source>
</evidence>
<sequence length="254" mass="28497">MQQSDLNEAKKFVKKFSKLKKKLKQEGSDSSAVGAYATPRAFTGDSSDEGSAKATGANGTSYIVKPKKEKRFFVGYKNQGESLPDLKEANYKQFKEDASMPDHKKINQAILEINRKISEINKILEHATKLKNESQVGSNKLWKRTNEALLKIHKRLSEATKRTKSIANLKEIESNSVKDKMGKLLMAAGLNIPIEDIDVIKRGNVHNIDVSINGEPSAFDLENDTLVYQAFDKDVELGNINREQDIVNNLKKIF</sequence>